<evidence type="ECO:0000313" key="2">
    <source>
        <dbReference type="Proteomes" id="UP000886817"/>
    </source>
</evidence>
<dbReference type="AlphaFoldDB" id="A0A9D1WJF4"/>
<protein>
    <recommendedName>
        <fullName evidence="3">Cupin</fullName>
    </recommendedName>
</protein>
<name>A0A9D1WJF4_9FIRM</name>
<reference evidence="1" key="2">
    <citation type="submission" date="2021-04" db="EMBL/GenBank/DDBJ databases">
        <authorList>
            <person name="Gilroy R."/>
        </authorList>
    </citation>
    <scope>NUCLEOTIDE SEQUENCE</scope>
    <source>
        <strain evidence="1">ChiSjej1B19-8411</strain>
    </source>
</reference>
<reference evidence="1" key="1">
    <citation type="journal article" date="2021" name="PeerJ">
        <title>Extensive microbial diversity within the chicken gut microbiome revealed by metagenomics and culture.</title>
        <authorList>
            <person name="Gilroy R."/>
            <person name="Ravi A."/>
            <person name="Getino M."/>
            <person name="Pursley I."/>
            <person name="Horton D.L."/>
            <person name="Alikhan N.F."/>
            <person name="Baker D."/>
            <person name="Gharbi K."/>
            <person name="Hall N."/>
            <person name="Watson M."/>
            <person name="Adriaenssens E.M."/>
            <person name="Foster-Nyarko E."/>
            <person name="Jarju S."/>
            <person name="Secka A."/>
            <person name="Antonio M."/>
            <person name="Oren A."/>
            <person name="Chaudhuri R.R."/>
            <person name="La Ragione R."/>
            <person name="Hildebrand F."/>
            <person name="Pallen M.J."/>
        </authorList>
    </citation>
    <scope>NUCLEOTIDE SEQUENCE</scope>
    <source>
        <strain evidence="1">ChiSjej1B19-8411</strain>
    </source>
</reference>
<evidence type="ECO:0008006" key="3">
    <source>
        <dbReference type="Google" id="ProtNLM"/>
    </source>
</evidence>
<dbReference type="EMBL" id="DXEX01000135">
    <property type="protein sequence ID" value="HIX59267.1"/>
    <property type="molecule type" value="Genomic_DNA"/>
</dbReference>
<accession>A0A9D1WJF4</accession>
<dbReference type="Gene3D" id="2.60.120.10">
    <property type="entry name" value="Jelly Rolls"/>
    <property type="match status" value="1"/>
</dbReference>
<organism evidence="1 2">
    <name type="scientific">Candidatus Blautia gallistercoris</name>
    <dbReference type="NCBI Taxonomy" id="2838490"/>
    <lineage>
        <taxon>Bacteria</taxon>
        <taxon>Bacillati</taxon>
        <taxon>Bacillota</taxon>
        <taxon>Clostridia</taxon>
        <taxon>Lachnospirales</taxon>
        <taxon>Lachnospiraceae</taxon>
        <taxon>Blautia</taxon>
    </lineage>
</organism>
<sequence>MKHYDLSDKTGFVVVHDSQPWRVAVHAYEKDVNGIEAFQAWGVHETSEEAFVLLQGKGWLFTTKEGLKEEDYEIKPLKPQELNLVETGEAHAILLVEGSLVLIMENEDMSRSHTRPICPGVIAEAKKLVGK</sequence>
<dbReference type="InterPro" id="IPR014710">
    <property type="entry name" value="RmlC-like_jellyroll"/>
</dbReference>
<dbReference type="Proteomes" id="UP000886817">
    <property type="component" value="Unassembled WGS sequence"/>
</dbReference>
<evidence type="ECO:0000313" key="1">
    <source>
        <dbReference type="EMBL" id="HIX59267.1"/>
    </source>
</evidence>
<gene>
    <name evidence="1" type="ORF">IAA45_06070</name>
</gene>
<proteinExistence type="predicted"/>
<comment type="caution">
    <text evidence="1">The sequence shown here is derived from an EMBL/GenBank/DDBJ whole genome shotgun (WGS) entry which is preliminary data.</text>
</comment>